<dbReference type="EMBL" id="BLPF01000001">
    <property type="protein sequence ID" value="GFJ77338.1"/>
    <property type="molecule type" value="Genomic_DNA"/>
</dbReference>
<evidence type="ECO:0000313" key="1">
    <source>
        <dbReference type="EMBL" id="GFJ77338.1"/>
    </source>
</evidence>
<evidence type="ECO:0008006" key="3">
    <source>
        <dbReference type="Google" id="ProtNLM"/>
    </source>
</evidence>
<dbReference type="Proteomes" id="UP000482800">
    <property type="component" value="Unassembled WGS sequence"/>
</dbReference>
<accession>A0A6V8K4U5</accession>
<organism evidence="1 2">
    <name type="scientific">Phytohabitans houttuyneae</name>
    <dbReference type="NCBI Taxonomy" id="1076126"/>
    <lineage>
        <taxon>Bacteria</taxon>
        <taxon>Bacillati</taxon>
        <taxon>Actinomycetota</taxon>
        <taxon>Actinomycetes</taxon>
        <taxon>Micromonosporales</taxon>
        <taxon>Micromonosporaceae</taxon>
    </lineage>
</organism>
<keyword evidence="2" id="KW-1185">Reference proteome</keyword>
<reference evidence="1 2" key="1">
    <citation type="submission" date="2020-03" db="EMBL/GenBank/DDBJ databases">
        <title>Whole genome shotgun sequence of Phytohabitans houttuyneae NBRC 108639.</title>
        <authorList>
            <person name="Komaki H."/>
            <person name="Tamura T."/>
        </authorList>
    </citation>
    <scope>NUCLEOTIDE SEQUENCE [LARGE SCALE GENOMIC DNA]</scope>
    <source>
        <strain evidence="1 2">NBRC 108639</strain>
    </source>
</reference>
<name>A0A6V8K4U5_9ACTN</name>
<reference evidence="1 2" key="2">
    <citation type="submission" date="2020-03" db="EMBL/GenBank/DDBJ databases">
        <authorList>
            <person name="Ichikawa N."/>
            <person name="Kimura A."/>
            <person name="Kitahashi Y."/>
            <person name="Uohara A."/>
        </authorList>
    </citation>
    <scope>NUCLEOTIDE SEQUENCE [LARGE SCALE GENOMIC DNA]</scope>
    <source>
        <strain evidence="1 2">NBRC 108639</strain>
    </source>
</reference>
<protein>
    <recommendedName>
        <fullName evidence="3">IclR-ED domain-containing protein</fullName>
    </recommendedName>
</protein>
<gene>
    <name evidence="1" type="ORF">Phou_015180</name>
</gene>
<evidence type="ECO:0000313" key="2">
    <source>
        <dbReference type="Proteomes" id="UP000482800"/>
    </source>
</evidence>
<comment type="caution">
    <text evidence="1">The sequence shown here is derived from an EMBL/GenBank/DDBJ whole genome shotgun (WGS) entry which is preliminary data.</text>
</comment>
<dbReference type="AlphaFoldDB" id="A0A6V8K4U5"/>
<proteinExistence type="predicted"/>
<sequence length="106" mass="11699">MGAAFISQKVVAEDWQSVYRAGNGDGPEKWMARPRSERYDLSWGELQLTAEYAGIVACPVFHPGNGKIIGCVAVTAPTTRRRLVERSMLTILRNLAHSVALLEVSR</sequence>